<proteinExistence type="predicted"/>
<accession>A0AAV4X0Y4</accession>
<organism evidence="2 3">
    <name type="scientific">Caerostris extrusa</name>
    <name type="common">Bark spider</name>
    <name type="synonym">Caerostris bankana</name>
    <dbReference type="NCBI Taxonomy" id="172846"/>
    <lineage>
        <taxon>Eukaryota</taxon>
        <taxon>Metazoa</taxon>
        <taxon>Ecdysozoa</taxon>
        <taxon>Arthropoda</taxon>
        <taxon>Chelicerata</taxon>
        <taxon>Arachnida</taxon>
        <taxon>Araneae</taxon>
        <taxon>Araneomorphae</taxon>
        <taxon>Entelegynae</taxon>
        <taxon>Araneoidea</taxon>
        <taxon>Araneidae</taxon>
        <taxon>Caerostris</taxon>
    </lineage>
</organism>
<comment type="caution">
    <text evidence="2">The sequence shown here is derived from an EMBL/GenBank/DDBJ whole genome shotgun (WGS) entry which is preliminary data.</text>
</comment>
<dbReference type="EMBL" id="BPLR01016971">
    <property type="protein sequence ID" value="GIY87751.1"/>
    <property type="molecule type" value="Genomic_DNA"/>
</dbReference>
<sequence>MRFHSSPPADDSGREKNSKLHSCARMQSKHAMSVALATPYHSRVQSKDLNGFINELCWNSLPPRFCLEDRYYSPHIEL</sequence>
<dbReference type="Proteomes" id="UP001054945">
    <property type="component" value="Unassembled WGS sequence"/>
</dbReference>
<keyword evidence="3" id="KW-1185">Reference proteome</keyword>
<reference evidence="2 3" key="1">
    <citation type="submission" date="2021-06" db="EMBL/GenBank/DDBJ databases">
        <title>Caerostris extrusa draft genome.</title>
        <authorList>
            <person name="Kono N."/>
            <person name="Arakawa K."/>
        </authorList>
    </citation>
    <scope>NUCLEOTIDE SEQUENCE [LARGE SCALE GENOMIC DNA]</scope>
</reference>
<evidence type="ECO:0000313" key="3">
    <source>
        <dbReference type="Proteomes" id="UP001054945"/>
    </source>
</evidence>
<evidence type="ECO:0000256" key="1">
    <source>
        <dbReference type="SAM" id="MobiDB-lite"/>
    </source>
</evidence>
<evidence type="ECO:0000313" key="2">
    <source>
        <dbReference type="EMBL" id="GIY87751.1"/>
    </source>
</evidence>
<feature type="region of interest" description="Disordered" evidence="1">
    <location>
        <begin position="1"/>
        <end position="23"/>
    </location>
</feature>
<protein>
    <submittedName>
        <fullName evidence="2">Uncharacterized protein</fullName>
    </submittedName>
</protein>
<dbReference type="AlphaFoldDB" id="A0AAV4X0Y4"/>
<name>A0AAV4X0Y4_CAEEX</name>
<gene>
    <name evidence="2" type="ORF">CEXT_127671</name>
</gene>